<proteinExistence type="predicted"/>
<dbReference type="InterPro" id="IPR002931">
    <property type="entry name" value="Transglutaminase-like"/>
</dbReference>
<dbReference type="Proteomes" id="UP000216312">
    <property type="component" value="Unassembled WGS sequence"/>
</dbReference>
<evidence type="ECO:0000313" key="2">
    <source>
        <dbReference type="EMBL" id="OYV02744.1"/>
    </source>
</evidence>
<sequence>MKYFYEMNVISLFLCLLPYWYGTYLGETKVGYIRREVDTTAVGYEFSELQHIELNMMGVRRVATSFVVYHTDKGLKINEFTFEFKSEAQHLICEGTVDDKALLLDITTDAGHSDKRVTLSEPLYALTILPFIAIREGNFTDRYLLFDPTTLSVEYATVDINRGDTLELTINFLGTTTRMWVDTTGVVLKEEGPMGVLSKLEPESLAMKLAGETREIMAFAAIPTNVTISHPRRVKYLKAIVKGEFLQDERQSLRGDTLIVRVVEPIPPYRLIEGHTEATPLIQADDPQIKQLARKITRWSINNWSRVQKLVHWVSDYVEDFPTVSVPSAVDVLKWKKGDCNEHAVLFCALARALGIPCEIVAGIVYMQGGFYYHAWNRVYLGRWVDVDPTFDQVLADATHIGLVLGGLEHQAKIMELVGKIKIEILEYKE</sequence>
<dbReference type="AlphaFoldDB" id="A0A257LT07"/>
<dbReference type="EMBL" id="NMUJ01000055">
    <property type="protein sequence ID" value="OYV02744.1"/>
    <property type="molecule type" value="Genomic_DNA"/>
</dbReference>
<comment type="caution">
    <text evidence="2">The sequence shown here is derived from an EMBL/GenBank/DDBJ whole genome shotgun (WGS) entry which is preliminary data.</text>
</comment>
<feature type="non-terminal residue" evidence="2">
    <location>
        <position position="430"/>
    </location>
</feature>
<protein>
    <recommendedName>
        <fullName evidence="1">Transglutaminase-like domain-containing protein</fullName>
    </recommendedName>
</protein>
<evidence type="ECO:0000259" key="1">
    <source>
        <dbReference type="SMART" id="SM00460"/>
    </source>
</evidence>
<gene>
    <name evidence="2" type="ORF">CGW93_03955</name>
</gene>
<organism evidence="2 3">
    <name type="scientific">candidate division WOR-3 bacterium 4484_18</name>
    <dbReference type="NCBI Taxonomy" id="2020626"/>
    <lineage>
        <taxon>Bacteria</taxon>
        <taxon>Bacteria division WOR-3</taxon>
    </lineage>
</organism>
<dbReference type="Pfam" id="PF01841">
    <property type="entry name" value="Transglut_core"/>
    <property type="match status" value="1"/>
</dbReference>
<accession>A0A257LT07</accession>
<evidence type="ECO:0000313" key="3">
    <source>
        <dbReference type="Proteomes" id="UP000216312"/>
    </source>
</evidence>
<dbReference type="PANTHER" id="PTHR33490">
    <property type="entry name" value="BLR5614 PROTEIN-RELATED"/>
    <property type="match status" value="1"/>
</dbReference>
<dbReference type="Gene3D" id="3.10.620.30">
    <property type="match status" value="1"/>
</dbReference>
<name>A0A257LT07_UNCW3</name>
<dbReference type="InterPro" id="IPR038765">
    <property type="entry name" value="Papain-like_cys_pep_sf"/>
</dbReference>
<dbReference type="SMART" id="SM00460">
    <property type="entry name" value="TGc"/>
    <property type="match status" value="1"/>
</dbReference>
<feature type="domain" description="Transglutaminase-like" evidence="1">
    <location>
        <begin position="332"/>
        <end position="391"/>
    </location>
</feature>
<dbReference type="PANTHER" id="PTHR33490:SF3">
    <property type="entry name" value="CONSERVED INTEGRAL MEMBRANE PROTEIN"/>
    <property type="match status" value="1"/>
</dbReference>
<dbReference type="SUPFAM" id="SSF54001">
    <property type="entry name" value="Cysteine proteinases"/>
    <property type="match status" value="1"/>
</dbReference>
<reference evidence="3" key="1">
    <citation type="submission" date="2017-07" db="EMBL/GenBank/DDBJ databases">
        <title>Novel pathways for hydrocarbon cycling and metabolic interdependencies in hydrothermal sediment communities.</title>
        <authorList>
            <person name="Dombrowski N."/>
            <person name="Seitz K."/>
            <person name="Teske A."/>
            <person name="Baker B."/>
        </authorList>
    </citation>
    <scope>NUCLEOTIDE SEQUENCE [LARGE SCALE GENOMIC DNA]</scope>
</reference>